<reference evidence="2 3" key="1">
    <citation type="submission" date="2018-03" db="EMBL/GenBank/DDBJ databases">
        <title>Genomic Encyclopedia of Archaeal and Bacterial Type Strains, Phase II (KMG-II): from individual species to whole genera.</title>
        <authorList>
            <person name="Goeker M."/>
        </authorList>
    </citation>
    <scope>NUCLEOTIDE SEQUENCE [LARGE SCALE GENOMIC DNA]</scope>
    <source>
        <strain evidence="2 3">DSM 19711</strain>
    </source>
</reference>
<evidence type="ECO:0000256" key="1">
    <source>
        <dbReference type="SAM" id="MobiDB-lite"/>
    </source>
</evidence>
<comment type="caution">
    <text evidence="2">The sequence shown here is derived from an EMBL/GenBank/DDBJ whole genome shotgun (WGS) entry which is preliminary data.</text>
</comment>
<evidence type="ECO:0000313" key="2">
    <source>
        <dbReference type="EMBL" id="PRY09061.1"/>
    </source>
</evidence>
<proteinExistence type="predicted"/>
<feature type="region of interest" description="Disordered" evidence="1">
    <location>
        <begin position="1"/>
        <end position="23"/>
    </location>
</feature>
<gene>
    <name evidence="2" type="ORF">CLV37_1211</name>
</gene>
<protein>
    <recommendedName>
        <fullName evidence="4">WD40 repeat protein</fullName>
    </recommendedName>
</protein>
<evidence type="ECO:0008006" key="4">
    <source>
        <dbReference type="Google" id="ProtNLM"/>
    </source>
</evidence>
<accession>A0A2T0QUV7</accession>
<dbReference type="EMBL" id="PVZF01000021">
    <property type="protein sequence ID" value="PRY09061.1"/>
    <property type="molecule type" value="Genomic_DNA"/>
</dbReference>
<keyword evidence="3" id="KW-1185">Reference proteome</keyword>
<dbReference type="AlphaFoldDB" id="A0A2T0QUV7"/>
<dbReference type="Proteomes" id="UP000238083">
    <property type="component" value="Unassembled WGS sequence"/>
</dbReference>
<sequence>MGSVRALGTASLRVNNPNPHRRTPQLLLETDEGIAWRLLADLHPLEAGPGANLHSLILSTSGQTLLGLIPADGENTADGRRYTPNEEEQLALIDVATGRQRMTPCIRRGRSQTLHYSLAPNEQDLAVVIDESAVENRSITLSILRGPDLTVSVQRVFDNTYMGYFRQRDTQPQWSPDGRFLALSVCPVGASVEALLVVDGCVHQSGVRPGR</sequence>
<name>A0A2T0QUV7_9ACTN</name>
<evidence type="ECO:0000313" key="3">
    <source>
        <dbReference type="Proteomes" id="UP000238083"/>
    </source>
</evidence>
<organism evidence="2 3">
    <name type="scientific">Kineococcus rhizosphaerae</name>
    <dbReference type="NCBI Taxonomy" id="559628"/>
    <lineage>
        <taxon>Bacteria</taxon>
        <taxon>Bacillati</taxon>
        <taxon>Actinomycetota</taxon>
        <taxon>Actinomycetes</taxon>
        <taxon>Kineosporiales</taxon>
        <taxon>Kineosporiaceae</taxon>
        <taxon>Kineococcus</taxon>
    </lineage>
</organism>